<sequence length="336" mass="38287">MAAKEVDHARVLRREHADKAVPFKRQEASHLLSSLQAVSKLRSVDTVALGDAPSLPQLKVLVCSTEQQERRNLFFEESMAFASLLSLENDHYAQAEIKEQNRYRFEQKRRNRIRTLLDCQKYEASQRQLVVAYETMTRREYASSYSNFRKGLPYTIREIREEPDLTSRGPSGALHGPRTATTARVSHSPDRSDMREQYLSDLFPQMHQYLLITEDAGRNTLMQEYFIAYMHLWSLFCAKRAPPPAPDRPQANDGHRIRFPRDAHCRRSGASAQLTRPCDLTRTHGSSGSFGGHPIHGASATMHGARRRTHGAHPPPHIHEVPVPQPLSLPPQRRSS</sequence>
<evidence type="ECO:0000313" key="2">
    <source>
        <dbReference type="EMBL" id="EPY15910.1"/>
    </source>
</evidence>
<feature type="region of interest" description="Disordered" evidence="1">
    <location>
        <begin position="162"/>
        <end position="191"/>
    </location>
</feature>
<evidence type="ECO:0000256" key="1">
    <source>
        <dbReference type="SAM" id="MobiDB-lite"/>
    </source>
</evidence>
<proteinExistence type="predicted"/>
<gene>
    <name evidence="2" type="ORF">STCU_11679</name>
</gene>
<feature type="region of interest" description="Disordered" evidence="1">
    <location>
        <begin position="261"/>
        <end position="336"/>
    </location>
</feature>
<accession>S9UZC1</accession>
<keyword evidence="3" id="KW-1185">Reference proteome</keyword>
<organism evidence="2 3">
    <name type="scientific">Strigomonas culicis</name>
    <dbReference type="NCBI Taxonomy" id="28005"/>
    <lineage>
        <taxon>Eukaryota</taxon>
        <taxon>Discoba</taxon>
        <taxon>Euglenozoa</taxon>
        <taxon>Kinetoplastea</taxon>
        <taxon>Metakinetoplastina</taxon>
        <taxon>Trypanosomatida</taxon>
        <taxon>Trypanosomatidae</taxon>
        <taxon>Strigomonadinae</taxon>
        <taxon>Strigomonas</taxon>
    </lineage>
</organism>
<dbReference type="AlphaFoldDB" id="S9UZC1"/>
<dbReference type="Proteomes" id="UP000015354">
    <property type="component" value="Unassembled WGS sequence"/>
</dbReference>
<dbReference type="EMBL" id="ATMH01011664">
    <property type="protein sequence ID" value="EPY15910.1"/>
    <property type="molecule type" value="Genomic_DNA"/>
</dbReference>
<reference evidence="2 3" key="1">
    <citation type="journal article" date="2013" name="PLoS ONE">
        <title>Predicting the Proteins of Angomonas deanei, Strigomonas culicis and Their Respective Endosymbionts Reveals New Aspects of the Trypanosomatidae Family.</title>
        <authorList>
            <person name="Motta M.C."/>
            <person name="Martins A.C."/>
            <person name="de Souza S.S."/>
            <person name="Catta-Preta C.M."/>
            <person name="Silva R."/>
            <person name="Klein C.C."/>
            <person name="de Almeida L.G."/>
            <person name="de Lima Cunha O."/>
            <person name="Ciapina L.P."/>
            <person name="Brocchi M."/>
            <person name="Colabardini A.C."/>
            <person name="de Araujo Lima B."/>
            <person name="Machado C.R."/>
            <person name="de Almeida Soares C.M."/>
            <person name="Probst C.M."/>
            <person name="de Menezes C.B."/>
            <person name="Thompson C.E."/>
            <person name="Bartholomeu D.C."/>
            <person name="Gradia D.F."/>
            <person name="Pavoni D.P."/>
            <person name="Grisard E.C."/>
            <person name="Fantinatti-Garboggini F."/>
            <person name="Marchini F.K."/>
            <person name="Rodrigues-Luiz G.F."/>
            <person name="Wagner G."/>
            <person name="Goldman G.H."/>
            <person name="Fietto J.L."/>
            <person name="Elias M.C."/>
            <person name="Goldman M.H."/>
            <person name="Sagot M.F."/>
            <person name="Pereira M."/>
            <person name="Stoco P.H."/>
            <person name="de Mendonca-Neto R.P."/>
            <person name="Teixeira S.M."/>
            <person name="Maciel T.E."/>
            <person name="de Oliveira Mendes T.A."/>
            <person name="Urmenyi T.P."/>
            <person name="de Souza W."/>
            <person name="Schenkman S."/>
            <person name="de Vasconcelos A.T."/>
        </authorList>
    </citation>
    <scope>NUCLEOTIDE SEQUENCE [LARGE SCALE GENOMIC DNA]</scope>
</reference>
<protein>
    <submittedName>
        <fullName evidence="2">Uncharacterized protein</fullName>
    </submittedName>
</protein>
<comment type="caution">
    <text evidence="2">The sequence shown here is derived from an EMBL/GenBank/DDBJ whole genome shotgun (WGS) entry which is preliminary data.</text>
</comment>
<name>S9UZC1_9TRYP</name>
<evidence type="ECO:0000313" key="3">
    <source>
        <dbReference type="Proteomes" id="UP000015354"/>
    </source>
</evidence>